<dbReference type="EMBL" id="NHON01000003">
    <property type="protein sequence ID" value="OWJ68642.1"/>
    <property type="molecule type" value="Genomic_DNA"/>
</dbReference>
<accession>A0A211ZTM5</accession>
<evidence type="ECO:0000313" key="1">
    <source>
        <dbReference type="EMBL" id="OWJ68642.1"/>
    </source>
</evidence>
<dbReference type="InterPro" id="IPR011660">
    <property type="entry name" value="VapB-like"/>
</dbReference>
<dbReference type="OrthoDB" id="9814421at2"/>
<gene>
    <name evidence="1" type="ORF">BWR60_02520</name>
</gene>
<sequence length="79" mass="9013">MPLSIRDEHTDRLVRELAARKKIGLTEAVRLAVENELRRAEKITPLRERLRPIQDRIAARPATGFEADKAFYDDLSGDA</sequence>
<keyword evidence="2" id="KW-1185">Reference proteome</keyword>
<organism evidence="1 2">
    <name type="scientific">Inquilinus limosus</name>
    <dbReference type="NCBI Taxonomy" id="171674"/>
    <lineage>
        <taxon>Bacteria</taxon>
        <taxon>Pseudomonadati</taxon>
        <taxon>Pseudomonadota</taxon>
        <taxon>Alphaproteobacteria</taxon>
        <taxon>Rhodospirillales</taxon>
        <taxon>Rhodospirillaceae</taxon>
        <taxon>Inquilinus</taxon>
    </lineage>
</organism>
<dbReference type="Proteomes" id="UP000196655">
    <property type="component" value="Unassembled WGS sequence"/>
</dbReference>
<reference evidence="2" key="1">
    <citation type="submission" date="2017-05" db="EMBL/GenBank/DDBJ databases">
        <authorList>
            <person name="Macchi M."/>
            <person name="Festa S."/>
            <person name="Coppotelli B.M."/>
            <person name="Morelli I.S."/>
        </authorList>
    </citation>
    <scope>NUCLEOTIDE SEQUENCE [LARGE SCALE GENOMIC DNA]</scope>
    <source>
        <strain evidence="2">I</strain>
    </source>
</reference>
<proteinExistence type="predicted"/>
<protein>
    <submittedName>
        <fullName evidence="1">Transcription factor</fullName>
    </submittedName>
</protein>
<dbReference type="STRING" id="1122125.GCA_000423185_04508"/>
<dbReference type="AlphaFoldDB" id="A0A211ZTM5"/>
<dbReference type="RefSeq" id="WP_088149433.1">
    <property type="nucleotide sequence ID" value="NZ_NHON01000003.1"/>
</dbReference>
<comment type="caution">
    <text evidence="1">The sequence shown here is derived from an EMBL/GenBank/DDBJ whole genome shotgun (WGS) entry which is preliminary data.</text>
</comment>
<dbReference type="Pfam" id="PF07704">
    <property type="entry name" value="PSK_trans_fac"/>
    <property type="match status" value="1"/>
</dbReference>
<evidence type="ECO:0000313" key="2">
    <source>
        <dbReference type="Proteomes" id="UP000196655"/>
    </source>
</evidence>
<name>A0A211ZTM5_9PROT</name>